<proteinExistence type="predicted"/>
<accession>A0A927FEC0</accession>
<evidence type="ECO:0000313" key="2">
    <source>
        <dbReference type="Proteomes" id="UP000622317"/>
    </source>
</evidence>
<dbReference type="RefSeq" id="WP_191618912.1">
    <property type="nucleotide sequence ID" value="NZ_JACYFG010000051.1"/>
</dbReference>
<name>A0A927FEC0_9BACT</name>
<dbReference type="AlphaFoldDB" id="A0A927FEC0"/>
<evidence type="ECO:0000313" key="1">
    <source>
        <dbReference type="EMBL" id="MBD5781833.1"/>
    </source>
</evidence>
<dbReference type="EMBL" id="JACYFG010000051">
    <property type="protein sequence ID" value="MBD5781833.1"/>
    <property type="molecule type" value="Genomic_DNA"/>
</dbReference>
<organism evidence="1 2">
    <name type="scientific">Pelagicoccus enzymogenes</name>
    <dbReference type="NCBI Taxonomy" id="2773457"/>
    <lineage>
        <taxon>Bacteria</taxon>
        <taxon>Pseudomonadati</taxon>
        <taxon>Verrucomicrobiota</taxon>
        <taxon>Opitutia</taxon>
        <taxon>Puniceicoccales</taxon>
        <taxon>Pelagicoccaceae</taxon>
        <taxon>Pelagicoccus</taxon>
    </lineage>
</organism>
<sequence>MRIFTNEVATVNALERADSRIDAFAWQDPLAFGRLVAGNDLEAFANARSFAYAGAHWDEDNVVEEDFKLRNMELTSAFESGEDVCLLFGGSLTDQLQLSQILGWLSERPIPEQAKAKLMQVDGPLSVFGDGALLEIAKVAETIPAGIHAIYAIAWDAVSGADPFAVEAAMERAASEGLASLAAGLARWLQELPSQENGLSITQLQTLDAVRLGIRSPRDLFAAVQATEATPFRINWEFWAVVDGLCSGSDPLLRTASGDPFLCPPRDLAFEAFDAQNLELTERGEALLAGRGNYLGSSFPERWLGGFKIDAESGVFWDYASRKIVGAARV</sequence>
<gene>
    <name evidence="1" type="ORF">IEN85_20195</name>
</gene>
<dbReference type="Proteomes" id="UP000622317">
    <property type="component" value="Unassembled WGS sequence"/>
</dbReference>
<comment type="caution">
    <text evidence="1">The sequence shown here is derived from an EMBL/GenBank/DDBJ whole genome shotgun (WGS) entry which is preliminary data.</text>
</comment>
<reference evidence="1" key="1">
    <citation type="submission" date="2020-09" db="EMBL/GenBank/DDBJ databases">
        <title>Pelagicoccus enzymogenes sp. nov. with an EPS production, isolated from marine sediment.</title>
        <authorList>
            <person name="Feng X."/>
        </authorList>
    </citation>
    <scope>NUCLEOTIDE SEQUENCE</scope>
    <source>
        <strain evidence="1">NFK12</strain>
    </source>
</reference>
<protein>
    <submittedName>
        <fullName evidence="1">Uncharacterized protein</fullName>
    </submittedName>
</protein>
<keyword evidence="2" id="KW-1185">Reference proteome</keyword>